<feature type="compositionally biased region" description="Basic and acidic residues" evidence="1">
    <location>
        <begin position="3447"/>
        <end position="3457"/>
    </location>
</feature>
<evidence type="ECO:0000256" key="1">
    <source>
        <dbReference type="SAM" id="MobiDB-lite"/>
    </source>
</evidence>
<evidence type="ECO:0000313" key="3">
    <source>
        <dbReference type="RefSeq" id="XP_033166877.1"/>
    </source>
</evidence>
<feature type="compositionally biased region" description="Basic and acidic residues" evidence="1">
    <location>
        <begin position="2447"/>
        <end position="2478"/>
    </location>
</feature>
<feature type="compositionally biased region" description="Basic and acidic residues" evidence="1">
    <location>
        <begin position="2128"/>
        <end position="2143"/>
    </location>
</feature>
<feature type="compositionally biased region" description="Polar residues" evidence="1">
    <location>
        <begin position="2327"/>
        <end position="2341"/>
    </location>
</feature>
<feature type="compositionally biased region" description="Low complexity" evidence="1">
    <location>
        <begin position="504"/>
        <end position="520"/>
    </location>
</feature>
<feature type="compositionally biased region" description="Basic and acidic residues" evidence="1">
    <location>
        <begin position="2501"/>
        <end position="2514"/>
    </location>
</feature>
<feature type="region of interest" description="Disordered" evidence="1">
    <location>
        <begin position="595"/>
        <end position="670"/>
    </location>
</feature>
<feature type="compositionally biased region" description="Basic and acidic residues" evidence="1">
    <location>
        <begin position="2967"/>
        <end position="2981"/>
    </location>
</feature>
<feature type="compositionally biased region" description="Basic and acidic residues" evidence="1">
    <location>
        <begin position="535"/>
        <end position="547"/>
    </location>
</feature>
<feature type="compositionally biased region" description="Basic and acidic residues" evidence="1">
    <location>
        <begin position="1718"/>
        <end position="1729"/>
    </location>
</feature>
<feature type="compositionally biased region" description="Basic and acidic residues" evidence="1">
    <location>
        <begin position="1806"/>
        <end position="1821"/>
    </location>
</feature>
<feature type="compositionally biased region" description="Polar residues" evidence="1">
    <location>
        <begin position="2066"/>
        <end position="2078"/>
    </location>
</feature>
<feature type="region of interest" description="Disordered" evidence="1">
    <location>
        <begin position="1486"/>
        <end position="1824"/>
    </location>
</feature>
<feature type="compositionally biased region" description="Polar residues" evidence="1">
    <location>
        <begin position="2857"/>
        <end position="2866"/>
    </location>
</feature>
<feature type="compositionally biased region" description="Polar residues" evidence="1">
    <location>
        <begin position="2598"/>
        <end position="2607"/>
    </location>
</feature>
<feature type="compositionally biased region" description="Basic and acidic residues" evidence="1">
    <location>
        <begin position="2579"/>
        <end position="2590"/>
    </location>
</feature>
<feature type="compositionally biased region" description="Polar residues" evidence="1">
    <location>
        <begin position="725"/>
        <end position="734"/>
    </location>
</feature>
<feature type="region of interest" description="Disordered" evidence="1">
    <location>
        <begin position="151"/>
        <end position="175"/>
    </location>
</feature>
<feature type="compositionally biased region" description="Basic and acidic residues" evidence="1">
    <location>
        <begin position="2658"/>
        <end position="2674"/>
    </location>
</feature>
<feature type="region of interest" description="Disordered" evidence="1">
    <location>
        <begin position="399"/>
        <end position="563"/>
    </location>
</feature>
<feature type="compositionally biased region" description="Basic and acidic residues" evidence="1">
    <location>
        <begin position="2988"/>
        <end position="3003"/>
    </location>
</feature>
<proteinExistence type="predicted"/>
<feature type="compositionally biased region" description="Basic and acidic residues" evidence="1">
    <location>
        <begin position="2608"/>
        <end position="2625"/>
    </location>
</feature>
<feature type="region of interest" description="Disordered" evidence="1">
    <location>
        <begin position="1116"/>
        <end position="1171"/>
    </location>
</feature>
<feature type="compositionally biased region" description="Basic and acidic residues" evidence="1">
    <location>
        <begin position="2384"/>
        <end position="2395"/>
    </location>
</feature>
<feature type="compositionally biased region" description="Basic and acidic residues" evidence="1">
    <location>
        <begin position="2342"/>
        <end position="2358"/>
    </location>
</feature>
<feature type="compositionally biased region" description="Basic and acidic residues" evidence="1">
    <location>
        <begin position="619"/>
        <end position="632"/>
    </location>
</feature>
<feature type="compositionally biased region" description="Low complexity" evidence="1">
    <location>
        <begin position="712"/>
        <end position="724"/>
    </location>
</feature>
<feature type="compositionally biased region" description="Basic and acidic residues" evidence="1">
    <location>
        <begin position="3076"/>
        <end position="3089"/>
    </location>
</feature>
<feature type="compositionally biased region" description="Basic and acidic residues" evidence="1">
    <location>
        <begin position="2948"/>
        <end position="2958"/>
    </location>
</feature>
<feature type="region of interest" description="Disordered" evidence="1">
    <location>
        <begin position="2047"/>
        <end position="2151"/>
    </location>
</feature>
<feature type="compositionally biased region" description="Basic and acidic residues" evidence="1">
    <location>
        <begin position="3034"/>
        <end position="3045"/>
    </location>
</feature>
<dbReference type="RefSeq" id="XP_033166877.1">
    <property type="nucleotide sequence ID" value="XM_033310986.1"/>
</dbReference>
<name>A0A6P8KGC8_DROMA</name>
<feature type="compositionally biased region" description="Polar residues" evidence="1">
    <location>
        <begin position="328"/>
        <end position="337"/>
    </location>
</feature>
<feature type="compositionally biased region" description="Basic and acidic residues" evidence="1">
    <location>
        <begin position="163"/>
        <end position="174"/>
    </location>
</feature>
<feature type="compositionally biased region" description="Basic and acidic residues" evidence="1">
    <location>
        <begin position="1486"/>
        <end position="1496"/>
    </location>
</feature>
<feature type="compositionally biased region" description="Basic and acidic residues" evidence="1">
    <location>
        <begin position="2312"/>
        <end position="2325"/>
    </location>
</feature>
<keyword evidence="2" id="KW-1185">Reference proteome</keyword>
<feature type="compositionally biased region" description="Basic and acidic residues" evidence="1">
    <location>
        <begin position="1736"/>
        <end position="1752"/>
    </location>
</feature>
<feature type="compositionally biased region" description="Polar residues" evidence="1">
    <location>
        <begin position="400"/>
        <end position="410"/>
    </location>
</feature>
<dbReference type="GeneID" id="117145363"/>
<feature type="compositionally biased region" description="Basic and acidic residues" evidence="1">
    <location>
        <begin position="2409"/>
        <end position="2431"/>
    </location>
</feature>
<feature type="compositionally biased region" description="Basic and acidic residues" evidence="1">
    <location>
        <begin position="3244"/>
        <end position="3269"/>
    </location>
</feature>
<feature type="compositionally biased region" description="Basic residues" evidence="1">
    <location>
        <begin position="432"/>
        <end position="441"/>
    </location>
</feature>
<feature type="compositionally biased region" description="Basic and acidic residues" evidence="1">
    <location>
        <begin position="2550"/>
        <end position="2565"/>
    </location>
</feature>
<organism evidence="2 3">
    <name type="scientific">Drosophila mauritiana</name>
    <name type="common">Fruit fly</name>
    <dbReference type="NCBI Taxonomy" id="7226"/>
    <lineage>
        <taxon>Eukaryota</taxon>
        <taxon>Metazoa</taxon>
        <taxon>Ecdysozoa</taxon>
        <taxon>Arthropoda</taxon>
        <taxon>Hexapoda</taxon>
        <taxon>Insecta</taxon>
        <taxon>Pterygota</taxon>
        <taxon>Neoptera</taxon>
        <taxon>Endopterygota</taxon>
        <taxon>Diptera</taxon>
        <taxon>Brachycera</taxon>
        <taxon>Muscomorpha</taxon>
        <taxon>Ephydroidea</taxon>
        <taxon>Drosophilidae</taxon>
        <taxon>Drosophila</taxon>
        <taxon>Sophophora</taxon>
    </lineage>
</organism>
<feature type="compositionally biased region" description="Basic and acidic residues" evidence="1">
    <location>
        <begin position="1663"/>
        <end position="1672"/>
    </location>
</feature>
<evidence type="ECO:0000313" key="2">
    <source>
        <dbReference type="Proteomes" id="UP000515162"/>
    </source>
</evidence>
<feature type="region of interest" description="Disordered" evidence="1">
    <location>
        <begin position="283"/>
        <end position="386"/>
    </location>
</feature>
<dbReference type="InterPro" id="IPR008984">
    <property type="entry name" value="SMAD_FHA_dom_sf"/>
</dbReference>
<feature type="compositionally biased region" description="Basic and acidic residues" evidence="1">
    <location>
        <begin position="2921"/>
        <end position="2934"/>
    </location>
</feature>
<dbReference type="Proteomes" id="UP000515162">
    <property type="component" value="Chromosome 3R"/>
</dbReference>
<feature type="compositionally biased region" description="Basic and acidic residues" evidence="1">
    <location>
        <begin position="2705"/>
        <end position="2728"/>
    </location>
</feature>
<feature type="compositionally biased region" description="Polar residues" evidence="1">
    <location>
        <begin position="2362"/>
        <end position="2371"/>
    </location>
</feature>
<protein>
    <submittedName>
        <fullName evidence="3">Titin isoform X1</fullName>
    </submittedName>
</protein>
<gene>
    <name evidence="3" type="primary">LOC117145363</name>
</gene>
<feature type="compositionally biased region" description="Basic and acidic residues" evidence="1">
    <location>
        <begin position="2867"/>
        <end position="2888"/>
    </location>
</feature>
<feature type="compositionally biased region" description="Basic and acidic residues" evidence="1">
    <location>
        <begin position="1543"/>
        <end position="1586"/>
    </location>
</feature>
<feature type="compositionally biased region" description="Basic and acidic residues" evidence="1">
    <location>
        <begin position="1784"/>
        <end position="1797"/>
    </location>
</feature>
<feature type="region of interest" description="Disordered" evidence="1">
    <location>
        <begin position="2294"/>
        <end position="2749"/>
    </location>
</feature>
<feature type="region of interest" description="Disordered" evidence="1">
    <location>
        <begin position="2779"/>
        <end position="3553"/>
    </location>
</feature>
<feature type="region of interest" description="Disordered" evidence="1">
    <location>
        <begin position="1924"/>
        <end position="1944"/>
    </location>
</feature>
<sequence>MSLDGGRLRYEDENGKTVVLAAKGRTFQVGSYYNCDLILEGPEEERLICEINCDAFGRVIIYNKSSGDPIHLNDVAIHASGKRPLLHGGKITIREKVYTWEFPKCSEVQEAPCTPERLLPKEQASNSCPSLKQSHRLQAEKRLTVHNFHYSINSDDEGNTSIESRDQSESHLEDVSLNESIQHSTEKTAYESPKVNLLEATQNKENTATPPGSHQKLLKLCAISDVVITSYSPRETGVKTEKSFSCVRKPGYTTTSLAVSTPKSIYSTPKGNVLSELNEDSCSRDLMDFSTPSTSKKTKRDSSMFLIDLTTPSKLRQTPKHSHASKLTPKQTPISVDSTDESSDASPLVIDITNSDTPPSPSPSQRYKTPQRPAGITTPNRTPHSLMKRAMLTSIKKQIAANQPDKNTPIATPKRTSLLEARRHCLTTPRRLPFHPHRRTPVQREGHTSGNAPKTSPRKRMSLMESPRENKVSQLRKSFAAAKRSPGVDKSNKLVAKARRSLNSPKSGSPKPGSSKPSSPCQKKTIDVSQIKSSTPEKPDDSQDELSRTFTIMHDTQGKDQSGAAMAIEAVTVLIPGEVDDDVSFQLSSLIEKRLPSVSSEEPTPIRDKVEPIGTESDVEGKLKSAQEDVNPKPDAAVLDENECDKHEFETGKNEDECKEKDELPVGKQLENAIIEDSICEEVHANIPQQTKNSNSEKIIEESICEELPLESTTGNSNSTGGTSQKENQPSPNAETPVVRRSLRRHSVEQRVASTTPRRSTRRSSMEASSKTLPEKDNKRSRRASCSAMDSQGAVTPRRKRRFTQEMSTPTRQSLRILNTPKRELQMDESVGDMGVILEEVGSEDDSKSVIADDENYGNELPVDDIDKVDFHGLRDLLKTPKSCSTPRFKGLRELMRTPKIPASPIIGNMAELLETSVGRTPFHDRRSTAVSRMEQEKPLENALKTPSARNIMVPNEPASAVLKSRKDSLAAATEYDLNVTNNTLHLDKIFEDVPETTGANMEDTEEINVTAISTATGVDPLDSINQNKTVASEALMNVGHTATASASPKDPLTSTTYKATMHANPNLSAFADCGFRSISPNTNEMSGIQLLDQTSDSMFSEALVVSGVESCEVTVDETRPLGQTNPPIDNIEDRSDTDSNVGLTEPLVFSDDEEEPKKSEPTPKQSDGSQELSIAYKLEESVNLTEHNTVDENSRKVETGAISEISLIEVEDTTIEGSTCDQNLEGGKLQEEKSLDIPSVNSDENIESAVVELTIVESEIFPLDTTADSSINSTNVIDSSVEETIPDQNLEGDKLQEEKSLDIPPVNSDENIESAVVELTIVESEIFPLDTTADSSINSTNVIDSSVEETIPDQNLEGDKLQEEKSLDIPPVNSDENIESVGVELTILESEIFPLDTTADSSINSTNLLDSSVGKTIPDQNLEGDKLQEEKSLDIPPVNTDENIESAMVELTILESEIFSLDTTADSSINSTNVLDCSVEKTIPDHNLNQEDAKSTNDAQDTSVTDEKSSTDLFRSVGEVSPSNKSEVHTDEPPIIISPSKELAKEAKSGDEPTDKDTSKPSIERSEELFDKQPLHESHSDELVKETNSNEVSIDGEVIQPAIETLPFMEQKQEPDVSTDAESNQHFIESSPLKELSEETQPQKVHSLDNTKQEVNPYPVKDVLKETKTDESIQPVTNIYPTEELQEEAKPDESPTEIVQGSNETKTDTIKPIIETSTEKEPPVEAHPNELPSSSEKDQVIVEKPSDETRTIIESSGDELLSEAGTDEVPDLSKIDQLITEKSPAEEPTEKAKPDETQEVVETSPGEKDPMEASTKEDPSVSKMDNVVVETNPQTDEPIPSDEIKNCGPVDMCIDEVPLSNSSAAFEIEHSKKVAMTSLDLDTSDISKEKGNMEALQNDVACVKQSSIASDLANLSSLEVSTNLSPNTRLCGTSMSQDESAQIDEQNENDYVEEHVAMEASSNEIIAAHKESDEKFEENIPDDALSVVEQSLHDENALIHQSLTDQNKEVSIIEESEAVVSEEPKESQPNQDFKTEVIQLDASIIVEQDTLDEGTSVGEDKDQSTEMSMLKEQTNADQIIDVNSMDKKESTDCNPKKDSDDKDNDDEVIQLDASSLDESYTEPSVLVEKHSDMELNTKETEKCNQNQSDDEVISLDSSGIAEQCPLKEDSLIEDPNDDSIIEGIVIEDNDVKECVSEESSNQNEVTEPANHISIITEEPSEKEICPKISTVNAAISSPHQVESQKMYEQINQVETLIGCNTSVPAVIINSSSPNGELLNASSERDIELPIPKVEDVSDAMPDFPCAQDGGEIEKVDIMSEDIAKDQQPQPGDPASSSSTGHEPESTVPHDDAVDKIEPAPFNSTNSSVVPSENEPQEVVSIKESADFTKSREGGDATDNIQEKCNLPSERDQEQEDGTHIKPVSEDKSLTKTESNSAVDSDQEMLAVKDDARCSQEKPSEKSIHSTSKDSKSKDRTDIIVSRLTISPEPTEMSGLISKPSKQEEKLTHEDASKPVKRVTRKGSASADSATEVERPKRVTRKPSAEVLEIEDHGSDTKQEDDLSIKSRGRARKPSSDVNEDKTEAITEKRGRVRTPSVEVSETTANVEQKEIADHKSDEALKPILEEEPEPEVEKRIKSNAEQAIIIDKPKKRLRKASSKESDTPLDNKEKINTDLEVANEPGSTHSNYSEQRDVPEPFVSTTKSEVEGDLEGKIEVHETNQKQTTKERPKRRGRKASANETDDASEKIEKAEDHLKAINKDGKLAVVLPTTSNEIENTNTEIVADLELKPKRRVRKASAKETNTTSDKKEKTLDILAPVIEVEPSLSSKENSDHSDSKGPAPVATLNISKEEQDPDNVSNVSSENRAPKESKKQEDVSKETGKTRAERPKRRLRKASEDIVNEANDAHNPETEEALASVQEDHLNLADQELPKKRARKSAEFMVANVEEHTKEEHVERPKRRGRKPSQDIDHVSQDVLEKPKRRGKTPADRETHPLGDEKQEPSLPVVEPAKKTRRNARKASAETVEAVSTSGEEHLAQIREEATEPVTESEPAPTELLPDEGEVNKTQRRGRKPTLDTDEGIKKTPPEDPAPLPSHSRRRGRKATEDEALPTADLAVPKTKLRGRRASMEPEHKDELPAESSSDVVELPAAKTTRRGRKPSVDMKATTPEKKPPSRRVRKASASVDEEQPVAKKTAIRRGRKNEAQDEEREQIDLQDLPTEIASALVDTSGSPLKASDAEELTPRRREGRNLPRKNYEEAPDDEKPHSGLRRARKPPAASKALANKASEPDPVTPLPVTNQPPVKADDTPDNAASLPEPTTSQRREGRNLPRKNYTEDLDDEKPTPARSRRVRNLTAKALELIVDSSPRPATPKRPKGKAANSEEPPAKKATPEIPSTTEASGPEHEPIPATKGRGTRRKADDSDLEKPDVKTAKKTVRGAGGKTKAETETEKQPPIKKPRGGARAKTPSEEAPQEEEQAKKPAPRSRAKSAKAVEPEQPAEEPQVEAPPGSSTSTAAVRGGRGRKVHFETAPETSAVEGAPQRATRSRRK</sequence>
<feature type="compositionally biased region" description="Basic and acidic residues" evidence="1">
    <location>
        <begin position="3421"/>
        <end position="3435"/>
    </location>
</feature>
<feature type="compositionally biased region" description="Acidic residues" evidence="1">
    <location>
        <begin position="1757"/>
        <end position="1771"/>
    </location>
</feature>
<feature type="compositionally biased region" description="Basic and acidic residues" evidence="1">
    <location>
        <begin position="3129"/>
        <end position="3139"/>
    </location>
</feature>
<accession>A0A6P8KGC8</accession>
<feature type="compositionally biased region" description="Basic and acidic residues" evidence="1">
    <location>
        <begin position="644"/>
        <end position="665"/>
    </location>
</feature>
<dbReference type="SUPFAM" id="SSF49879">
    <property type="entry name" value="SMAD/FHA domain"/>
    <property type="match status" value="1"/>
</dbReference>
<reference evidence="3" key="1">
    <citation type="submission" date="2025-08" db="UniProtKB">
        <authorList>
            <consortium name="RefSeq"/>
        </authorList>
    </citation>
    <scope>IDENTIFICATION</scope>
    <source>
        <strain evidence="3">Mau12</strain>
        <tissue evidence="3">Whole Body</tissue>
    </source>
</reference>
<feature type="compositionally biased region" description="Polar residues" evidence="1">
    <location>
        <begin position="1924"/>
        <end position="1941"/>
    </location>
</feature>
<feature type="compositionally biased region" description="Basic and acidic residues" evidence="1">
    <location>
        <begin position="2085"/>
        <end position="2101"/>
    </location>
</feature>
<feature type="compositionally biased region" description="Polar residues" evidence="1">
    <location>
        <begin position="2113"/>
        <end position="2123"/>
    </location>
</feature>
<feature type="region of interest" description="Disordered" evidence="1">
    <location>
        <begin position="707"/>
        <end position="813"/>
    </location>
</feature>